<evidence type="ECO:0000313" key="7">
    <source>
        <dbReference type="Proteomes" id="UP000593567"/>
    </source>
</evidence>
<dbReference type="InterPro" id="IPR002928">
    <property type="entry name" value="Myosin_tail"/>
</dbReference>
<reference evidence="6" key="1">
    <citation type="submission" date="2020-06" db="EMBL/GenBank/DDBJ databases">
        <title>Draft genome of Bugula neritina, a colonial animal packing powerful symbionts and potential medicines.</title>
        <authorList>
            <person name="Rayko M."/>
        </authorList>
    </citation>
    <scope>NUCLEOTIDE SEQUENCE [LARGE SCALE GENOMIC DNA]</scope>
    <source>
        <strain evidence="6">Kwan_BN1</strain>
    </source>
</reference>
<dbReference type="GO" id="GO:0016459">
    <property type="term" value="C:myosin complex"/>
    <property type="evidence" value="ECO:0007669"/>
    <property type="project" value="InterPro"/>
</dbReference>
<feature type="coiled-coil region" evidence="3">
    <location>
        <begin position="207"/>
        <end position="241"/>
    </location>
</feature>
<proteinExistence type="predicted"/>
<feature type="compositionally biased region" description="Basic and acidic residues" evidence="4">
    <location>
        <begin position="10"/>
        <end position="28"/>
    </location>
</feature>
<feature type="coiled-coil region" evidence="3">
    <location>
        <begin position="298"/>
        <end position="339"/>
    </location>
</feature>
<dbReference type="Pfam" id="PF01576">
    <property type="entry name" value="Myosin_tail_1"/>
    <property type="match status" value="1"/>
</dbReference>
<protein>
    <recommendedName>
        <fullName evidence="2">Coiled-coil domain-containing protein 102A</fullName>
    </recommendedName>
</protein>
<dbReference type="Gene3D" id="1.10.287.1490">
    <property type="match status" value="1"/>
</dbReference>
<comment type="caution">
    <text evidence="6">The sequence shown here is derived from an EMBL/GenBank/DDBJ whole genome shotgun (WGS) entry which is preliminary data.</text>
</comment>
<feature type="domain" description="Myosin tail" evidence="5">
    <location>
        <begin position="367"/>
        <end position="550"/>
    </location>
</feature>
<feature type="region of interest" description="Disordered" evidence="4">
    <location>
        <begin position="246"/>
        <end position="298"/>
    </location>
</feature>
<evidence type="ECO:0000256" key="2">
    <source>
        <dbReference type="ARBA" id="ARBA00040149"/>
    </source>
</evidence>
<evidence type="ECO:0000256" key="4">
    <source>
        <dbReference type="SAM" id="MobiDB-lite"/>
    </source>
</evidence>
<feature type="compositionally biased region" description="Basic and acidic residues" evidence="4">
    <location>
        <begin position="246"/>
        <end position="255"/>
    </location>
</feature>
<dbReference type="Proteomes" id="UP000593567">
    <property type="component" value="Unassembled WGS sequence"/>
</dbReference>
<name>A0A7J7IUR3_BUGNE</name>
<evidence type="ECO:0000259" key="5">
    <source>
        <dbReference type="Pfam" id="PF01576"/>
    </source>
</evidence>
<sequence length="584" mass="66300">MANSSPNSHKSLEPGHGHDSIGESPKVDKKMKNFSALLKARAKIESRSSDQLDNNLSSATYDGLPRPDSSASTVRPDSVLSFRSEIPNTKQSDFGAFRPESVSALPPDAVTTIRPDSVAALQGAGQGVFRPFQPPSGPTTRFNIQYQPSSEADWEAKDEMRQRELEEMRARAAQMEKTMRWWSDCTANWREKWSKVRNERNKTREDCRQLRSKLEVVVKECAGLKREKQDLITEIDKVRAELEIHTIKDPDKDSDSMSTGSSMSSKSHPDDLLQSTNEVSAGPDESEHRPNTSKHLSLSMVEAKLKELTKMYNAERDEKETMKCKVADLKIEINSLKTELSDMCVANDKLQVKLDSLQNTGREAASVESEEQYSEKAQQQVETLRGQLEKMQVENAAEWAKREKIASEKHSLERENKKLVRMVEELQEEVRRRHSGLSSAKDLDIKSLQDELSAKTKEYSELRQMFGKQKKQLQEASTELSHSNRRAEQYEQEVKRLRSRIEEVKDDLITAENETDIQTNLVRKLQRTCEDLQQTVESYHSQIAHLQCRLKANGISTAELVLEKTGIAESLISENSSSDNDLEM</sequence>
<evidence type="ECO:0000256" key="3">
    <source>
        <dbReference type="SAM" id="Coils"/>
    </source>
</evidence>
<keyword evidence="7" id="KW-1185">Reference proteome</keyword>
<dbReference type="EMBL" id="VXIV02003367">
    <property type="protein sequence ID" value="KAF6017672.1"/>
    <property type="molecule type" value="Genomic_DNA"/>
</dbReference>
<feature type="region of interest" description="Disordered" evidence="4">
    <location>
        <begin position="1"/>
        <end position="28"/>
    </location>
</feature>
<dbReference type="OrthoDB" id="5984396at2759"/>
<feature type="compositionally biased region" description="Polar residues" evidence="4">
    <location>
        <begin position="51"/>
        <end position="60"/>
    </location>
</feature>
<dbReference type="PANTHER" id="PTHR46292">
    <property type="entry name" value="COILED-COIL DOMAIN-CONTAINING PROTEIN 102A"/>
    <property type="match status" value="1"/>
</dbReference>
<feature type="compositionally biased region" description="Low complexity" evidence="4">
    <location>
        <begin position="256"/>
        <end position="266"/>
    </location>
</feature>
<feature type="region of interest" description="Disordered" evidence="4">
    <location>
        <begin position="43"/>
        <end position="108"/>
    </location>
</feature>
<dbReference type="AlphaFoldDB" id="A0A7J7IUR3"/>
<feature type="coiled-coil region" evidence="3">
    <location>
        <begin position="367"/>
        <end position="549"/>
    </location>
</feature>
<evidence type="ECO:0000256" key="1">
    <source>
        <dbReference type="ARBA" id="ARBA00023054"/>
    </source>
</evidence>
<evidence type="ECO:0000313" key="6">
    <source>
        <dbReference type="EMBL" id="KAF6017672.1"/>
    </source>
</evidence>
<accession>A0A7J7IUR3</accession>
<dbReference type="SUPFAM" id="SSF57997">
    <property type="entry name" value="Tropomyosin"/>
    <property type="match status" value="1"/>
</dbReference>
<gene>
    <name evidence="6" type="ORF">EB796_024002</name>
</gene>
<organism evidence="6 7">
    <name type="scientific">Bugula neritina</name>
    <name type="common">Brown bryozoan</name>
    <name type="synonym">Sertularia neritina</name>
    <dbReference type="NCBI Taxonomy" id="10212"/>
    <lineage>
        <taxon>Eukaryota</taxon>
        <taxon>Metazoa</taxon>
        <taxon>Spiralia</taxon>
        <taxon>Lophotrochozoa</taxon>
        <taxon>Bryozoa</taxon>
        <taxon>Gymnolaemata</taxon>
        <taxon>Cheilostomatida</taxon>
        <taxon>Flustrina</taxon>
        <taxon>Buguloidea</taxon>
        <taxon>Bugulidae</taxon>
        <taxon>Bugula</taxon>
    </lineage>
</organism>
<keyword evidence="1 3" id="KW-0175">Coiled coil</keyword>
<dbReference type="PANTHER" id="PTHR46292:SF1">
    <property type="entry name" value="COILED-COIL DOMAIN-CONTAINING PROTEIN 102A"/>
    <property type="match status" value="1"/>
</dbReference>